<keyword evidence="8" id="KW-1185">Reference proteome</keyword>
<evidence type="ECO:0000256" key="6">
    <source>
        <dbReference type="SAM" id="Phobius"/>
    </source>
</evidence>
<comment type="subcellular location">
    <subcellularLocation>
        <location evidence="1">Cell membrane</location>
        <topology evidence="1">Multi-pass membrane protein</topology>
    </subcellularLocation>
</comment>
<feature type="transmembrane region" description="Helical" evidence="6">
    <location>
        <begin position="6"/>
        <end position="26"/>
    </location>
</feature>
<evidence type="ECO:0000256" key="2">
    <source>
        <dbReference type="ARBA" id="ARBA00022475"/>
    </source>
</evidence>
<evidence type="ECO:0000256" key="5">
    <source>
        <dbReference type="ARBA" id="ARBA00023136"/>
    </source>
</evidence>
<keyword evidence="3 6" id="KW-0812">Transmembrane</keyword>
<dbReference type="GO" id="GO:0015171">
    <property type="term" value="F:amino acid transmembrane transporter activity"/>
    <property type="evidence" value="ECO:0007669"/>
    <property type="project" value="TreeGrafter"/>
</dbReference>
<gene>
    <name evidence="7" type="ORF">JFN93_01685</name>
</gene>
<dbReference type="Pfam" id="PF01810">
    <property type="entry name" value="LysE"/>
    <property type="match status" value="1"/>
</dbReference>
<evidence type="ECO:0000256" key="4">
    <source>
        <dbReference type="ARBA" id="ARBA00022989"/>
    </source>
</evidence>
<feature type="transmembrane region" description="Helical" evidence="6">
    <location>
        <begin position="38"/>
        <end position="62"/>
    </location>
</feature>
<protein>
    <submittedName>
        <fullName evidence="7">LysE family translocator</fullName>
    </submittedName>
</protein>
<feature type="transmembrane region" description="Helical" evidence="6">
    <location>
        <begin position="68"/>
        <end position="88"/>
    </location>
</feature>
<accession>A0A8J7IVV7</accession>
<proteinExistence type="predicted"/>
<keyword evidence="2" id="KW-1003">Cell membrane</keyword>
<dbReference type="PANTHER" id="PTHR30086">
    <property type="entry name" value="ARGININE EXPORTER PROTEIN ARGO"/>
    <property type="match status" value="1"/>
</dbReference>
<dbReference type="PANTHER" id="PTHR30086:SF20">
    <property type="entry name" value="ARGININE EXPORTER PROTEIN ARGO-RELATED"/>
    <property type="match status" value="1"/>
</dbReference>
<dbReference type="EMBL" id="JAEMHM010000001">
    <property type="protein sequence ID" value="MBJ6723407.1"/>
    <property type="molecule type" value="Genomic_DNA"/>
</dbReference>
<feature type="transmembrane region" description="Helical" evidence="6">
    <location>
        <begin position="109"/>
        <end position="131"/>
    </location>
</feature>
<reference evidence="7" key="1">
    <citation type="submission" date="2020-12" db="EMBL/GenBank/DDBJ databases">
        <title>Geomonas sp. Red875, isolated from river sediment.</title>
        <authorList>
            <person name="Xu Z."/>
            <person name="Zhang Z."/>
            <person name="Masuda Y."/>
            <person name="Itoh H."/>
            <person name="Senoo K."/>
        </authorList>
    </citation>
    <scope>NUCLEOTIDE SEQUENCE</scope>
    <source>
        <strain evidence="7">Red875</strain>
    </source>
</reference>
<evidence type="ECO:0000313" key="8">
    <source>
        <dbReference type="Proteomes" id="UP000636888"/>
    </source>
</evidence>
<feature type="transmembrane region" description="Helical" evidence="6">
    <location>
        <begin position="175"/>
        <end position="194"/>
    </location>
</feature>
<organism evidence="7 8">
    <name type="scientific">Geomesophilobacter sediminis</name>
    <dbReference type="NCBI Taxonomy" id="2798584"/>
    <lineage>
        <taxon>Bacteria</taxon>
        <taxon>Pseudomonadati</taxon>
        <taxon>Thermodesulfobacteriota</taxon>
        <taxon>Desulfuromonadia</taxon>
        <taxon>Geobacterales</taxon>
        <taxon>Geobacteraceae</taxon>
        <taxon>Geomesophilobacter</taxon>
    </lineage>
</organism>
<sequence length="206" mass="21714">MAYLGAGVLLGISAGFSPGPLFALVLSQTLRHGIREGCKVAFAPLITDLPIILLTTLLLTRIAQFKPLLGFISLGGGVFLLTMAYGTFRSGGECDIDTQSAPKSLSRGILTNLLSPHPYLFWIAVGAPTILKGWSLAPMAAVSFVAAFSGCLIGSKLLLALLVGKSRRFLAGTTYRWVMRSLGAMLLVFAGLLFRDGITLLKGLGG</sequence>
<keyword evidence="4 6" id="KW-1133">Transmembrane helix</keyword>
<dbReference type="AlphaFoldDB" id="A0A8J7IVV7"/>
<dbReference type="GO" id="GO:0005886">
    <property type="term" value="C:plasma membrane"/>
    <property type="evidence" value="ECO:0007669"/>
    <property type="project" value="UniProtKB-SubCell"/>
</dbReference>
<name>A0A8J7IVV7_9BACT</name>
<feature type="transmembrane region" description="Helical" evidence="6">
    <location>
        <begin position="137"/>
        <end position="163"/>
    </location>
</feature>
<dbReference type="InterPro" id="IPR001123">
    <property type="entry name" value="LeuE-type"/>
</dbReference>
<evidence type="ECO:0000313" key="7">
    <source>
        <dbReference type="EMBL" id="MBJ6723407.1"/>
    </source>
</evidence>
<comment type="caution">
    <text evidence="7">The sequence shown here is derived from an EMBL/GenBank/DDBJ whole genome shotgun (WGS) entry which is preliminary data.</text>
</comment>
<evidence type="ECO:0000256" key="3">
    <source>
        <dbReference type="ARBA" id="ARBA00022692"/>
    </source>
</evidence>
<dbReference type="Proteomes" id="UP000636888">
    <property type="component" value="Unassembled WGS sequence"/>
</dbReference>
<evidence type="ECO:0000256" key="1">
    <source>
        <dbReference type="ARBA" id="ARBA00004651"/>
    </source>
</evidence>
<keyword evidence="5 6" id="KW-0472">Membrane</keyword>